<dbReference type="AlphaFoldDB" id="A0A9D4TXM1"/>
<reference evidence="5" key="1">
    <citation type="journal article" date="2019" name="Plant J.">
        <title>Chlorella vulgaris genome assembly and annotation reveals the molecular basis for metabolic acclimation to high light conditions.</title>
        <authorList>
            <person name="Cecchin M."/>
            <person name="Marcolungo L."/>
            <person name="Rossato M."/>
            <person name="Girolomoni L."/>
            <person name="Cosentino E."/>
            <person name="Cuine S."/>
            <person name="Li-Beisson Y."/>
            <person name="Delledonne M."/>
            <person name="Ballottari M."/>
        </authorList>
    </citation>
    <scope>NUCLEOTIDE SEQUENCE</scope>
    <source>
        <strain evidence="5">211/11P</strain>
    </source>
</reference>
<evidence type="ECO:0000256" key="2">
    <source>
        <dbReference type="PROSITE-ProRule" id="PRU00781"/>
    </source>
</evidence>
<feature type="region of interest" description="Disordered" evidence="3">
    <location>
        <begin position="374"/>
        <end position="394"/>
    </location>
</feature>
<gene>
    <name evidence="5" type="ORF">D9Q98_000018</name>
</gene>
<dbReference type="EC" id="2.7.1.68" evidence="1"/>
<dbReference type="OrthoDB" id="509825at2759"/>
<feature type="compositionally biased region" description="Low complexity" evidence="3">
    <location>
        <begin position="601"/>
        <end position="610"/>
    </location>
</feature>
<name>A0A9D4TXM1_CHLVU</name>
<feature type="domain" description="PIPK" evidence="4">
    <location>
        <begin position="1"/>
        <end position="750"/>
    </location>
</feature>
<dbReference type="GO" id="GO:0005524">
    <property type="term" value="F:ATP binding"/>
    <property type="evidence" value="ECO:0007669"/>
    <property type="project" value="UniProtKB-UniRule"/>
</dbReference>
<evidence type="ECO:0000313" key="6">
    <source>
        <dbReference type="Proteomes" id="UP001055712"/>
    </source>
</evidence>
<feature type="region of interest" description="Disordered" evidence="3">
    <location>
        <begin position="595"/>
        <end position="646"/>
    </location>
</feature>
<protein>
    <recommendedName>
        <fullName evidence="1">1-phosphatidylinositol-4-phosphate 5-kinase</fullName>
        <ecNumber evidence="1">2.7.1.68</ecNumber>
    </recommendedName>
</protein>
<evidence type="ECO:0000256" key="1">
    <source>
        <dbReference type="ARBA" id="ARBA00012172"/>
    </source>
</evidence>
<dbReference type="Gene3D" id="3.30.810.10">
    <property type="entry name" value="2-Layer Sandwich"/>
    <property type="match status" value="2"/>
</dbReference>
<dbReference type="Proteomes" id="UP001055712">
    <property type="component" value="Unassembled WGS sequence"/>
</dbReference>
<dbReference type="InterPro" id="IPR027483">
    <property type="entry name" value="PInositol-4-P-4/5-kinase_C_sf"/>
</dbReference>
<feature type="compositionally biased region" description="Gly residues" evidence="3">
    <location>
        <begin position="629"/>
        <end position="639"/>
    </location>
</feature>
<feature type="region of interest" description="Disordered" evidence="3">
    <location>
        <begin position="527"/>
        <end position="560"/>
    </location>
</feature>
<organism evidence="5 6">
    <name type="scientific">Chlorella vulgaris</name>
    <name type="common">Green alga</name>
    <dbReference type="NCBI Taxonomy" id="3077"/>
    <lineage>
        <taxon>Eukaryota</taxon>
        <taxon>Viridiplantae</taxon>
        <taxon>Chlorophyta</taxon>
        <taxon>core chlorophytes</taxon>
        <taxon>Trebouxiophyceae</taxon>
        <taxon>Chlorellales</taxon>
        <taxon>Chlorellaceae</taxon>
        <taxon>Chlorella clade</taxon>
        <taxon>Chlorella</taxon>
    </lineage>
</organism>
<reference evidence="5" key="2">
    <citation type="submission" date="2020-11" db="EMBL/GenBank/DDBJ databases">
        <authorList>
            <person name="Cecchin M."/>
            <person name="Marcolungo L."/>
            <person name="Rossato M."/>
            <person name="Girolomoni L."/>
            <person name="Cosentino E."/>
            <person name="Cuine S."/>
            <person name="Li-Beisson Y."/>
            <person name="Delledonne M."/>
            <person name="Ballottari M."/>
        </authorList>
    </citation>
    <scope>NUCLEOTIDE SEQUENCE</scope>
    <source>
        <strain evidence="5">211/11P</strain>
        <tissue evidence="5">Whole cell</tissue>
    </source>
</reference>
<dbReference type="GO" id="GO:0046854">
    <property type="term" value="P:phosphatidylinositol phosphate biosynthetic process"/>
    <property type="evidence" value="ECO:0007669"/>
    <property type="project" value="TreeGrafter"/>
</dbReference>
<dbReference type="PROSITE" id="PS51455">
    <property type="entry name" value="PIPK"/>
    <property type="match status" value="1"/>
</dbReference>
<dbReference type="SMART" id="SM00330">
    <property type="entry name" value="PIPKc"/>
    <property type="match status" value="1"/>
</dbReference>
<dbReference type="GO" id="GO:0016308">
    <property type="term" value="F:1-phosphatidylinositol-4-phosphate 5-kinase activity"/>
    <property type="evidence" value="ECO:0007669"/>
    <property type="project" value="UniProtKB-EC"/>
</dbReference>
<keyword evidence="2" id="KW-0547">Nucleotide-binding</keyword>
<proteinExistence type="predicted"/>
<dbReference type="EMBL" id="SIDB01000001">
    <property type="protein sequence ID" value="KAI3437565.1"/>
    <property type="molecule type" value="Genomic_DNA"/>
</dbReference>
<dbReference type="GO" id="GO:0005886">
    <property type="term" value="C:plasma membrane"/>
    <property type="evidence" value="ECO:0007669"/>
    <property type="project" value="TreeGrafter"/>
</dbReference>
<dbReference type="Gene3D" id="3.30.800.10">
    <property type="entry name" value="Phosphatidylinositol Phosphate Kinase II Beta"/>
    <property type="match status" value="1"/>
</dbReference>
<dbReference type="Pfam" id="PF01504">
    <property type="entry name" value="PIP5K"/>
    <property type="match status" value="2"/>
</dbReference>
<sequence>MRSQNDLQQLPCNCYGQRAETGSYKWKDYAPKVFQRLRQSFGIDNIDYLLSLTGDAALRMLGSPGKSGSVFFLSDDDRFLVKTVGKEEMRLLLKLIPRYYHHVRANPDTLLVRFYGVHRVTPMLGRRVRLIVMGNVLPSDLRLHRRYDLKGSTYCRTAGEEERAVKPHCTLKDLDVDMQLILPAQQYRTAMAQMRRDLQLLERLHVIDYSLLLGVHFTRWGNEAWHPPFTDWPSAPTAAAGGSWSGGSEPVTPPAAAAQQAALAGTAAAAAAAEAVSTLAPDPAVAAAFARLEGSEDEGSCPPSPASITASERAQQAEPAGTAAAVCAVQHNAAVRALPPPLRRQHSTFEAQQSGAYAAAALVALIGGLEEQQQQVTAAGDRPAGAADGGGNEDRSAAAGCLQFSQDSLRQQLLRGDSRGAAATLAALAPSPSLRQAAATLVQAADESRAAARRSARAALQAAELDSSAPAGSPTYQALLAISEGRPVSLDLQPAAGAQAEDHYHCTPDQLLPAQLPAAAAAAADGASHAEAASSSPPLRPAVSAPDASRGSPSAGSGGGHWWLPRLERSCGLGGAVCLGGASCLPEGEEHWVCRPPPPQQQQQQQQQKQQQEELGPVRQREPSYVLLSGGGGGGGGVSELGPGSSGAAAQLVQQQAAGLHRLLSRHGSLQREGVGRAVPAVAVRRCGDGSVQCEPVLLFFGIIDFLQDYSARKHIERWWKAALHGGERVSVADPHSYSLRFLHALQGMLLDAGAPGVASDGAGG</sequence>
<accession>A0A9D4TXM1</accession>
<dbReference type="PANTHER" id="PTHR23086:SF8">
    <property type="entry name" value="PHOSPHATIDYLINOSITOL 5-PHOSPHATE 4-KINASE, ISOFORM A"/>
    <property type="match status" value="1"/>
</dbReference>
<dbReference type="InterPro" id="IPR023610">
    <property type="entry name" value="PInositol-4/5-P-5/4-kinase"/>
</dbReference>
<feature type="compositionally biased region" description="Low complexity" evidence="3">
    <location>
        <begin position="544"/>
        <end position="555"/>
    </location>
</feature>
<keyword evidence="2" id="KW-0067">ATP-binding</keyword>
<evidence type="ECO:0000313" key="5">
    <source>
        <dbReference type="EMBL" id="KAI3437565.1"/>
    </source>
</evidence>
<dbReference type="SUPFAM" id="SSF56104">
    <property type="entry name" value="SAICAR synthase-like"/>
    <property type="match status" value="2"/>
</dbReference>
<dbReference type="InterPro" id="IPR002498">
    <property type="entry name" value="PInositol-4-P-4/5-kinase_core"/>
</dbReference>
<dbReference type="InterPro" id="IPR027484">
    <property type="entry name" value="PInositol-4-P-5-kinase_N"/>
</dbReference>
<evidence type="ECO:0000256" key="3">
    <source>
        <dbReference type="SAM" id="MobiDB-lite"/>
    </source>
</evidence>
<feature type="region of interest" description="Disordered" evidence="3">
    <location>
        <begin position="295"/>
        <end position="317"/>
    </location>
</feature>
<keyword evidence="2" id="KW-0418">Kinase</keyword>
<dbReference type="PANTHER" id="PTHR23086">
    <property type="entry name" value="PHOSPHATIDYLINOSITOL-4-PHOSPHATE 5-KINASE"/>
    <property type="match status" value="1"/>
</dbReference>
<feature type="compositionally biased region" description="Low complexity" evidence="3">
    <location>
        <begin position="527"/>
        <end position="537"/>
    </location>
</feature>
<evidence type="ECO:0000259" key="4">
    <source>
        <dbReference type="PROSITE" id="PS51455"/>
    </source>
</evidence>
<comment type="caution">
    <text evidence="5">The sequence shown here is derived from an EMBL/GenBank/DDBJ whole genome shotgun (WGS) entry which is preliminary data.</text>
</comment>
<keyword evidence="2" id="KW-0808">Transferase</keyword>
<keyword evidence="6" id="KW-1185">Reference proteome</keyword>